<evidence type="ECO:0000313" key="9">
    <source>
        <dbReference type="Proteomes" id="UP001187471"/>
    </source>
</evidence>
<keyword evidence="4 6" id="KW-0863">Zinc-finger</keyword>
<evidence type="ECO:0000256" key="6">
    <source>
        <dbReference type="PROSITE-ProRule" id="PRU00175"/>
    </source>
</evidence>
<dbReference type="SMART" id="SM00184">
    <property type="entry name" value="RING"/>
    <property type="match status" value="1"/>
</dbReference>
<organism evidence="8 9">
    <name type="scientific">Escallonia rubra</name>
    <dbReference type="NCBI Taxonomy" id="112253"/>
    <lineage>
        <taxon>Eukaryota</taxon>
        <taxon>Viridiplantae</taxon>
        <taxon>Streptophyta</taxon>
        <taxon>Embryophyta</taxon>
        <taxon>Tracheophyta</taxon>
        <taxon>Spermatophyta</taxon>
        <taxon>Magnoliopsida</taxon>
        <taxon>eudicotyledons</taxon>
        <taxon>Gunneridae</taxon>
        <taxon>Pentapetalae</taxon>
        <taxon>asterids</taxon>
        <taxon>campanulids</taxon>
        <taxon>Escalloniales</taxon>
        <taxon>Escalloniaceae</taxon>
        <taxon>Escallonia</taxon>
    </lineage>
</organism>
<gene>
    <name evidence="8" type="ORF">RJ640_014450</name>
</gene>
<dbReference type="GO" id="GO:0005737">
    <property type="term" value="C:cytoplasm"/>
    <property type="evidence" value="ECO:0007669"/>
    <property type="project" value="TreeGrafter"/>
</dbReference>
<dbReference type="PROSITE" id="PS50089">
    <property type="entry name" value="ZF_RING_2"/>
    <property type="match status" value="1"/>
</dbReference>
<keyword evidence="9" id="KW-1185">Reference proteome</keyword>
<dbReference type="PANTHER" id="PTHR15710">
    <property type="entry name" value="E3 UBIQUITIN-PROTEIN LIGASE PRAJA"/>
    <property type="match status" value="1"/>
</dbReference>
<dbReference type="SUPFAM" id="SSF57850">
    <property type="entry name" value="RING/U-box"/>
    <property type="match status" value="1"/>
</dbReference>
<evidence type="ECO:0000256" key="1">
    <source>
        <dbReference type="ARBA" id="ARBA00000900"/>
    </source>
</evidence>
<name>A0AA88U928_9ASTE</name>
<dbReference type="Proteomes" id="UP001187471">
    <property type="component" value="Unassembled WGS sequence"/>
</dbReference>
<evidence type="ECO:0000256" key="2">
    <source>
        <dbReference type="ARBA" id="ARBA00012483"/>
    </source>
</evidence>
<evidence type="ECO:0000259" key="7">
    <source>
        <dbReference type="PROSITE" id="PS50089"/>
    </source>
</evidence>
<dbReference type="GO" id="GO:0016567">
    <property type="term" value="P:protein ubiquitination"/>
    <property type="evidence" value="ECO:0007669"/>
    <property type="project" value="TreeGrafter"/>
</dbReference>
<dbReference type="EC" id="2.3.2.27" evidence="2"/>
<feature type="domain" description="RING-type" evidence="7">
    <location>
        <begin position="285"/>
        <end position="327"/>
    </location>
</feature>
<dbReference type="GO" id="GO:0061630">
    <property type="term" value="F:ubiquitin protein ligase activity"/>
    <property type="evidence" value="ECO:0007669"/>
    <property type="project" value="UniProtKB-EC"/>
</dbReference>
<evidence type="ECO:0000256" key="5">
    <source>
        <dbReference type="ARBA" id="ARBA00022833"/>
    </source>
</evidence>
<proteinExistence type="predicted"/>
<dbReference type="InterPro" id="IPR001841">
    <property type="entry name" value="Znf_RING"/>
</dbReference>
<dbReference type="Gene3D" id="3.30.40.10">
    <property type="entry name" value="Zinc/RING finger domain, C3HC4 (zinc finger)"/>
    <property type="match status" value="1"/>
</dbReference>
<comment type="catalytic activity">
    <reaction evidence="1">
        <text>S-ubiquitinyl-[E2 ubiquitin-conjugating enzyme]-L-cysteine + [acceptor protein]-L-lysine = [E2 ubiquitin-conjugating enzyme]-L-cysteine + N(6)-ubiquitinyl-[acceptor protein]-L-lysine.</text>
        <dbReference type="EC" id="2.3.2.27"/>
    </reaction>
</comment>
<dbReference type="GO" id="GO:0008270">
    <property type="term" value="F:zinc ion binding"/>
    <property type="evidence" value="ECO:0007669"/>
    <property type="project" value="UniProtKB-KW"/>
</dbReference>
<dbReference type="PANTHER" id="PTHR15710:SF77">
    <property type="entry name" value="RING-H2 FINGER PROTEIN ATL21B"/>
    <property type="match status" value="1"/>
</dbReference>
<dbReference type="Pfam" id="PF13639">
    <property type="entry name" value="zf-RING_2"/>
    <property type="match status" value="1"/>
</dbReference>
<protein>
    <recommendedName>
        <fullName evidence="2">RING-type E3 ubiquitin transferase</fullName>
        <ecNumber evidence="2">2.3.2.27</ecNumber>
    </recommendedName>
</protein>
<dbReference type="AlphaFoldDB" id="A0AA88U928"/>
<sequence>MADGGNSYVCALWQDDEILRANLPTPRVSDCFCVCVRVGNGAEVRECLFSMTRAAFLAEEEMRAFLSAAFLRLDAGLPAYFQELVMKGALDFGREIVSDPENASPKVLPLTVEILIPDFYDPPFEDIEIIGDHYNYVVGEDDGVWQEEDVTASSAGEGPDCFPVQLRICNGVELRESKFLTTRDTRTLELDLSAAFIRMGARLSLPFQDSIIAYILDFAGDPQSASEKVLAVALEVIIPEFEDASNMDMDESFQDGQVNTVPATKSSIQALEKVTAVDSSLEGECVVCLQELVSAGQEIARMPCRHMFHGDCVVQWLERSHLCPLCRFAMPC</sequence>
<accession>A0AA88U928</accession>
<keyword evidence="3" id="KW-0479">Metal-binding</keyword>
<dbReference type="InterPro" id="IPR013083">
    <property type="entry name" value="Znf_RING/FYVE/PHD"/>
</dbReference>
<evidence type="ECO:0000256" key="3">
    <source>
        <dbReference type="ARBA" id="ARBA00022723"/>
    </source>
</evidence>
<keyword evidence="5" id="KW-0862">Zinc</keyword>
<evidence type="ECO:0000313" key="8">
    <source>
        <dbReference type="EMBL" id="KAK2975088.1"/>
    </source>
</evidence>
<evidence type="ECO:0000256" key="4">
    <source>
        <dbReference type="ARBA" id="ARBA00022771"/>
    </source>
</evidence>
<comment type="caution">
    <text evidence="8">The sequence shown here is derived from an EMBL/GenBank/DDBJ whole genome shotgun (WGS) entry which is preliminary data.</text>
</comment>
<reference evidence="8" key="1">
    <citation type="submission" date="2022-12" db="EMBL/GenBank/DDBJ databases">
        <title>Draft genome assemblies for two species of Escallonia (Escalloniales).</title>
        <authorList>
            <person name="Chanderbali A."/>
            <person name="Dervinis C."/>
            <person name="Anghel I."/>
            <person name="Soltis D."/>
            <person name="Soltis P."/>
            <person name="Zapata F."/>
        </authorList>
    </citation>
    <scope>NUCLEOTIDE SEQUENCE</scope>
    <source>
        <strain evidence="8">UCBG92.1500</strain>
        <tissue evidence="8">Leaf</tissue>
    </source>
</reference>
<dbReference type="EMBL" id="JAVXUO010002240">
    <property type="protein sequence ID" value="KAK2975088.1"/>
    <property type="molecule type" value="Genomic_DNA"/>
</dbReference>